<dbReference type="GO" id="GO:0032259">
    <property type="term" value="P:methylation"/>
    <property type="evidence" value="ECO:0007669"/>
    <property type="project" value="UniProtKB-KW"/>
</dbReference>
<keyword evidence="3" id="KW-0808">Transferase</keyword>
<feature type="coiled-coil region" evidence="1">
    <location>
        <begin position="54"/>
        <end position="88"/>
    </location>
</feature>
<evidence type="ECO:0000313" key="4">
    <source>
        <dbReference type="Proteomes" id="UP000552587"/>
    </source>
</evidence>
<dbReference type="EMBL" id="JACHTE010000001">
    <property type="protein sequence ID" value="MBB1087275.1"/>
    <property type="molecule type" value="Genomic_DNA"/>
</dbReference>
<keyword evidence="1" id="KW-0175">Coiled coil</keyword>
<keyword evidence="2" id="KW-1133">Transmembrane helix</keyword>
<evidence type="ECO:0000313" key="3">
    <source>
        <dbReference type="EMBL" id="MBB1087275.1"/>
    </source>
</evidence>
<organism evidence="3 4">
    <name type="scientific">Marilutibacter penaei</name>
    <dbReference type="NCBI Taxonomy" id="2759900"/>
    <lineage>
        <taxon>Bacteria</taxon>
        <taxon>Pseudomonadati</taxon>
        <taxon>Pseudomonadota</taxon>
        <taxon>Gammaproteobacteria</taxon>
        <taxon>Lysobacterales</taxon>
        <taxon>Lysobacteraceae</taxon>
        <taxon>Marilutibacter</taxon>
    </lineage>
</organism>
<keyword evidence="2" id="KW-0472">Membrane</keyword>
<dbReference type="AlphaFoldDB" id="A0A7W3U267"/>
<protein>
    <submittedName>
        <fullName evidence="3">Uroporphyrinogen-III C-methyltransferase</fullName>
    </submittedName>
</protein>
<keyword evidence="2" id="KW-0812">Transmembrane</keyword>
<accession>A0A7W3U267</accession>
<keyword evidence="3" id="KW-0489">Methyltransferase</keyword>
<dbReference type="GO" id="GO:0008168">
    <property type="term" value="F:methyltransferase activity"/>
    <property type="evidence" value="ECO:0007669"/>
    <property type="project" value="UniProtKB-KW"/>
</dbReference>
<feature type="transmembrane region" description="Helical" evidence="2">
    <location>
        <begin position="20"/>
        <end position="40"/>
    </location>
</feature>
<comment type="caution">
    <text evidence="3">The sequence shown here is derived from an EMBL/GenBank/DDBJ whole genome shotgun (WGS) entry which is preliminary data.</text>
</comment>
<dbReference type="Proteomes" id="UP000552587">
    <property type="component" value="Unassembled WGS sequence"/>
</dbReference>
<proteinExistence type="predicted"/>
<dbReference type="InterPro" id="IPR007470">
    <property type="entry name" value="HemX"/>
</dbReference>
<evidence type="ECO:0000256" key="1">
    <source>
        <dbReference type="SAM" id="Coils"/>
    </source>
</evidence>
<keyword evidence="4" id="KW-1185">Reference proteome</keyword>
<sequence>MSESAERPTPSPRRRGGGWILALVVLVVLGAAGAYAWHAWQDLEARGASEHAAVVAADRRIDALNQRLDALQDNQRAQAQRLKQADNTNRVMRDELLGIGQRATLLEDSIAQWSDPARSHAQALRLEEVELLLLLGEQRLRATGDVDGARRNYALAAQALDTLGDPSLVNLRQALMQEQQAIEALGEDPRDAALAGIAQFAAALDTAPATADPRRDVPGGPWWKRAFSNVFDIQPRDRVVATLPAERADARAALQLELSLARAAAERRDAVAYRTALARASEGLKRLWPASAELDARQQALETLAAQPVSLEVPALGSTLQQLRQTVVAPPVTEVP</sequence>
<dbReference type="PANTHER" id="PTHR38043">
    <property type="entry name" value="PROTEIN HEMX"/>
    <property type="match status" value="1"/>
</dbReference>
<name>A0A7W3U267_9GAMM</name>
<dbReference type="Pfam" id="PF04375">
    <property type="entry name" value="HemX"/>
    <property type="match status" value="1"/>
</dbReference>
<gene>
    <name evidence="3" type="ORF">H4F99_02095</name>
</gene>
<dbReference type="PANTHER" id="PTHR38043:SF1">
    <property type="entry name" value="PROTEIN HEMX"/>
    <property type="match status" value="1"/>
</dbReference>
<evidence type="ECO:0000256" key="2">
    <source>
        <dbReference type="SAM" id="Phobius"/>
    </source>
</evidence>
<dbReference type="RefSeq" id="WP_182668046.1">
    <property type="nucleotide sequence ID" value="NZ_JACHTE010000001.1"/>
</dbReference>
<reference evidence="3 4" key="1">
    <citation type="submission" date="2020-07" db="EMBL/GenBank/DDBJ databases">
        <authorList>
            <person name="Xu S."/>
            <person name="Li A."/>
        </authorList>
    </citation>
    <scope>NUCLEOTIDE SEQUENCE [LARGE SCALE GENOMIC DNA]</scope>
    <source>
        <strain evidence="3 4">SG-8</strain>
    </source>
</reference>